<organism evidence="4 5">
    <name type="scientific">Phaeobacter gallaeciensis</name>
    <dbReference type="NCBI Taxonomy" id="60890"/>
    <lineage>
        <taxon>Bacteria</taxon>
        <taxon>Pseudomonadati</taxon>
        <taxon>Pseudomonadota</taxon>
        <taxon>Alphaproteobacteria</taxon>
        <taxon>Rhodobacterales</taxon>
        <taxon>Roseobacteraceae</taxon>
        <taxon>Phaeobacter</taxon>
    </lineage>
</organism>
<gene>
    <name evidence="4" type="ORF">PhaeoP63_00330</name>
</gene>
<dbReference type="Gene3D" id="3.30.2180.10">
    <property type="entry name" value="ATP12-like"/>
    <property type="match status" value="1"/>
</dbReference>
<dbReference type="PANTHER" id="PTHR21013">
    <property type="entry name" value="ATP SYNTHASE MITOCHONDRIAL F1 COMPLEX ASSEMBLY FACTOR 2/ATP12 PROTEIN, MITOCHONDRIAL PRECURSOR"/>
    <property type="match status" value="1"/>
</dbReference>
<evidence type="ECO:0000256" key="3">
    <source>
        <dbReference type="ARBA" id="ARBA00023186"/>
    </source>
</evidence>
<protein>
    <submittedName>
        <fullName evidence="4">Chaperone required for the assembly of the F1-ATPase</fullName>
    </submittedName>
</protein>
<evidence type="ECO:0000313" key="4">
    <source>
        <dbReference type="EMBL" id="ATF04444.1"/>
    </source>
</evidence>
<keyword evidence="3" id="KW-0143">Chaperone</keyword>
<dbReference type="GO" id="GO:0043461">
    <property type="term" value="P:proton-transporting ATP synthase complex assembly"/>
    <property type="evidence" value="ECO:0007669"/>
    <property type="project" value="InterPro"/>
</dbReference>
<dbReference type="Gene3D" id="1.10.3580.10">
    <property type="entry name" value="ATP12 ATPase"/>
    <property type="match status" value="1"/>
</dbReference>
<comment type="similarity">
    <text evidence="1">Belongs to the ATP12 family.</text>
</comment>
<dbReference type="InterPro" id="IPR023335">
    <property type="entry name" value="ATP12_ortho_dom_sf"/>
</dbReference>
<reference evidence="4 5" key="1">
    <citation type="journal article" date="2017" name="Front. Microbiol.">
        <title>Phaeobacter piscinae sp. nov., a species of the Roseobacter group and potential aquaculture probiont.</title>
        <authorList>
            <person name="Sonnenschein E.C."/>
            <person name="Phippen C.B.W."/>
            <person name="Nielsen K.F."/>
            <person name="Mateiu R.V."/>
            <person name="Melchiorsen J."/>
            <person name="Gram L."/>
            <person name="Overmann J."/>
            <person name="Freese H.M."/>
        </authorList>
    </citation>
    <scope>NUCLEOTIDE SEQUENCE [LARGE SCALE GENOMIC DNA]</scope>
    <source>
        <strain evidence="4 5">P63</strain>
    </source>
</reference>
<evidence type="ECO:0000256" key="2">
    <source>
        <dbReference type="ARBA" id="ARBA00022946"/>
    </source>
</evidence>
<name>A0AAD0EBG7_9RHOB</name>
<dbReference type="EMBL" id="CP010784">
    <property type="protein sequence ID" value="ATF04444.1"/>
    <property type="molecule type" value="Genomic_DNA"/>
</dbReference>
<keyword evidence="2" id="KW-0809">Transit peptide</keyword>
<evidence type="ECO:0000256" key="1">
    <source>
        <dbReference type="ARBA" id="ARBA00008231"/>
    </source>
</evidence>
<proteinExistence type="inferred from homology"/>
<dbReference type="SUPFAM" id="SSF160909">
    <property type="entry name" value="ATP12-like"/>
    <property type="match status" value="1"/>
</dbReference>
<dbReference type="InterPro" id="IPR011419">
    <property type="entry name" value="ATP12_ATP_synth-F1-assembly"/>
</dbReference>
<accession>A0AAD0EBG7</accession>
<dbReference type="AlphaFoldDB" id="A0AAD0EBG7"/>
<dbReference type="GeneID" id="31844793"/>
<dbReference type="Pfam" id="PF07542">
    <property type="entry name" value="ATP12"/>
    <property type="match status" value="1"/>
</dbReference>
<evidence type="ECO:0000313" key="5">
    <source>
        <dbReference type="Proteomes" id="UP000217545"/>
    </source>
</evidence>
<sequence>MSEWKQKRFWKTVSVAETEDGFAVELDGRRVKTPAKAALAVPGRDMAEAIAAEWEAQTESVDPSTMPVTRSANAAIDKVSHQHGEVSDMLSDYGDSDLLCYRAEMPAELVQRQAEIWDPALEWAAETLGARLEPRSGILHAPQNPEALARLRGLVHEMTPFQLAAFHDLVAMSGSLVLGFAAAKGWRPADQIWEMSRLDELWQEQQWGQDEEAQATADLKRHAFLHAKRFYDFSC</sequence>
<dbReference type="InterPro" id="IPR042272">
    <property type="entry name" value="ATP12_ATP_synth-F1-assembly_N"/>
</dbReference>
<dbReference type="RefSeq" id="WP_024095846.1">
    <property type="nucleotide sequence ID" value="NZ_CP010588.1"/>
</dbReference>
<dbReference type="Proteomes" id="UP000217545">
    <property type="component" value="Chromosome"/>
</dbReference>
<dbReference type="PANTHER" id="PTHR21013:SF10">
    <property type="entry name" value="ATP SYNTHASE MITOCHONDRIAL F1 COMPLEX ASSEMBLY FACTOR 2"/>
    <property type="match status" value="1"/>
</dbReference>